<evidence type="ECO:0000313" key="1">
    <source>
        <dbReference type="EMBL" id="KAH3838056.1"/>
    </source>
</evidence>
<gene>
    <name evidence="1" type="ORF">DPMN_111462</name>
</gene>
<dbReference type="InterPro" id="IPR036236">
    <property type="entry name" value="Znf_C2H2_sf"/>
</dbReference>
<reference evidence="1" key="1">
    <citation type="journal article" date="2019" name="bioRxiv">
        <title>The Genome of the Zebra Mussel, Dreissena polymorpha: A Resource for Invasive Species Research.</title>
        <authorList>
            <person name="McCartney M.A."/>
            <person name="Auch B."/>
            <person name="Kono T."/>
            <person name="Mallez S."/>
            <person name="Zhang Y."/>
            <person name="Obille A."/>
            <person name="Becker A."/>
            <person name="Abrahante J.E."/>
            <person name="Garbe J."/>
            <person name="Badalamenti J.P."/>
            <person name="Herman A."/>
            <person name="Mangelson H."/>
            <person name="Liachko I."/>
            <person name="Sullivan S."/>
            <person name="Sone E.D."/>
            <person name="Koren S."/>
            <person name="Silverstein K.A.T."/>
            <person name="Beckman K.B."/>
            <person name="Gohl D.M."/>
        </authorList>
    </citation>
    <scope>NUCLEOTIDE SEQUENCE</scope>
    <source>
        <strain evidence="1">Duluth1</strain>
        <tissue evidence="1">Whole animal</tissue>
    </source>
</reference>
<organism evidence="1 2">
    <name type="scientific">Dreissena polymorpha</name>
    <name type="common">Zebra mussel</name>
    <name type="synonym">Mytilus polymorpha</name>
    <dbReference type="NCBI Taxonomy" id="45954"/>
    <lineage>
        <taxon>Eukaryota</taxon>
        <taxon>Metazoa</taxon>
        <taxon>Spiralia</taxon>
        <taxon>Lophotrochozoa</taxon>
        <taxon>Mollusca</taxon>
        <taxon>Bivalvia</taxon>
        <taxon>Autobranchia</taxon>
        <taxon>Heteroconchia</taxon>
        <taxon>Euheterodonta</taxon>
        <taxon>Imparidentia</taxon>
        <taxon>Neoheterodontei</taxon>
        <taxon>Myida</taxon>
        <taxon>Dreissenoidea</taxon>
        <taxon>Dreissenidae</taxon>
        <taxon>Dreissena</taxon>
    </lineage>
</organism>
<proteinExistence type="predicted"/>
<keyword evidence="2" id="KW-1185">Reference proteome</keyword>
<dbReference type="Gene3D" id="3.30.160.60">
    <property type="entry name" value="Classic Zinc Finger"/>
    <property type="match status" value="1"/>
</dbReference>
<comment type="caution">
    <text evidence="1">The sequence shown here is derived from an EMBL/GenBank/DDBJ whole genome shotgun (WGS) entry which is preliminary data.</text>
</comment>
<evidence type="ECO:0008006" key="3">
    <source>
        <dbReference type="Google" id="ProtNLM"/>
    </source>
</evidence>
<dbReference type="SUPFAM" id="SSF57667">
    <property type="entry name" value="beta-beta-alpha zinc fingers"/>
    <property type="match status" value="1"/>
</dbReference>
<dbReference type="AlphaFoldDB" id="A0A9D4KEB1"/>
<dbReference type="Proteomes" id="UP000828390">
    <property type="component" value="Unassembled WGS sequence"/>
</dbReference>
<name>A0A9D4KEB1_DREPO</name>
<evidence type="ECO:0000313" key="2">
    <source>
        <dbReference type="Proteomes" id="UP000828390"/>
    </source>
</evidence>
<sequence>MLKTRDVLLRHTRRHVNSGNYNCCGKAFQDTYNLRRHRGSIGPQSTTMLKARMTQMSRVCVQCGRSLKDKYLLAAHEKSAKKRDW</sequence>
<accession>A0A9D4KEB1</accession>
<dbReference type="EMBL" id="JAIWYP010000004">
    <property type="protein sequence ID" value="KAH3838056.1"/>
    <property type="molecule type" value="Genomic_DNA"/>
</dbReference>
<reference evidence="1" key="2">
    <citation type="submission" date="2020-11" db="EMBL/GenBank/DDBJ databases">
        <authorList>
            <person name="McCartney M.A."/>
            <person name="Auch B."/>
            <person name="Kono T."/>
            <person name="Mallez S."/>
            <person name="Becker A."/>
            <person name="Gohl D.M."/>
            <person name="Silverstein K.A.T."/>
            <person name="Koren S."/>
            <person name="Bechman K.B."/>
            <person name="Herman A."/>
            <person name="Abrahante J.E."/>
            <person name="Garbe J."/>
        </authorList>
    </citation>
    <scope>NUCLEOTIDE SEQUENCE</scope>
    <source>
        <strain evidence="1">Duluth1</strain>
        <tissue evidence="1">Whole animal</tissue>
    </source>
</reference>
<protein>
    <recommendedName>
        <fullName evidence="3">C2H2-type domain-containing protein</fullName>
    </recommendedName>
</protein>